<keyword evidence="2" id="KW-1185">Reference proteome</keyword>
<dbReference type="Proteomes" id="UP000054270">
    <property type="component" value="Unassembled WGS sequence"/>
</dbReference>
<sequence>MERESPPSYSSRSLSSTEISGVWGHLSLRGGHPTLVEIFNFLRALNYLLRVLMNALSPIAVPHILFLRLPPHSNMLFCCHQVRCRQRLRNRPRLLKPFLPHLGCPPFPRYRARRRQAGGSDSDYSERELKSVHDTLYATAARLVYLHCAAPGSGRAVYWLKIPPLWYMNIGDIFNKLSVFLVHTCGESGRKLLGV</sequence>
<evidence type="ECO:0000313" key="1">
    <source>
        <dbReference type="EMBL" id="KJA26556.1"/>
    </source>
</evidence>
<evidence type="ECO:0000313" key="2">
    <source>
        <dbReference type="Proteomes" id="UP000054270"/>
    </source>
</evidence>
<dbReference type="EMBL" id="KN817527">
    <property type="protein sequence ID" value="KJA26556.1"/>
    <property type="molecule type" value="Genomic_DNA"/>
</dbReference>
<gene>
    <name evidence="1" type="ORF">HYPSUDRAFT_278525</name>
</gene>
<organism evidence="1 2">
    <name type="scientific">Hypholoma sublateritium (strain FD-334 SS-4)</name>
    <dbReference type="NCBI Taxonomy" id="945553"/>
    <lineage>
        <taxon>Eukaryota</taxon>
        <taxon>Fungi</taxon>
        <taxon>Dikarya</taxon>
        <taxon>Basidiomycota</taxon>
        <taxon>Agaricomycotina</taxon>
        <taxon>Agaricomycetes</taxon>
        <taxon>Agaricomycetidae</taxon>
        <taxon>Agaricales</taxon>
        <taxon>Agaricineae</taxon>
        <taxon>Strophariaceae</taxon>
        <taxon>Hypholoma</taxon>
    </lineage>
</organism>
<reference evidence="2" key="1">
    <citation type="submission" date="2014-04" db="EMBL/GenBank/DDBJ databases">
        <title>Evolutionary Origins and Diversification of the Mycorrhizal Mutualists.</title>
        <authorList>
            <consortium name="DOE Joint Genome Institute"/>
            <consortium name="Mycorrhizal Genomics Consortium"/>
            <person name="Kohler A."/>
            <person name="Kuo A."/>
            <person name="Nagy L.G."/>
            <person name="Floudas D."/>
            <person name="Copeland A."/>
            <person name="Barry K.W."/>
            <person name="Cichocki N."/>
            <person name="Veneault-Fourrey C."/>
            <person name="LaButti K."/>
            <person name="Lindquist E.A."/>
            <person name="Lipzen A."/>
            <person name="Lundell T."/>
            <person name="Morin E."/>
            <person name="Murat C."/>
            <person name="Riley R."/>
            <person name="Ohm R."/>
            <person name="Sun H."/>
            <person name="Tunlid A."/>
            <person name="Henrissat B."/>
            <person name="Grigoriev I.V."/>
            <person name="Hibbett D.S."/>
            <person name="Martin F."/>
        </authorList>
    </citation>
    <scope>NUCLEOTIDE SEQUENCE [LARGE SCALE GENOMIC DNA]</scope>
    <source>
        <strain evidence="2">FD-334 SS-4</strain>
    </source>
</reference>
<dbReference type="AlphaFoldDB" id="A0A0D2PDA9"/>
<name>A0A0D2PDA9_HYPSF</name>
<proteinExistence type="predicted"/>
<accession>A0A0D2PDA9</accession>
<protein>
    <submittedName>
        <fullName evidence="1">Uncharacterized protein</fullName>
    </submittedName>
</protein>